<evidence type="ECO:0000313" key="3">
    <source>
        <dbReference type="EMBL" id="CAD8784690.1"/>
    </source>
</evidence>
<feature type="signal peptide" evidence="2">
    <location>
        <begin position="1"/>
        <end position="26"/>
    </location>
</feature>
<dbReference type="AlphaFoldDB" id="A0A7S0VKT3"/>
<evidence type="ECO:0000256" key="2">
    <source>
        <dbReference type="SAM" id="SignalP"/>
    </source>
</evidence>
<evidence type="ECO:0000256" key="1">
    <source>
        <dbReference type="SAM" id="Phobius"/>
    </source>
</evidence>
<dbReference type="EMBL" id="HBFM01026844">
    <property type="protein sequence ID" value="CAD8784690.1"/>
    <property type="molecule type" value="Transcribed_RNA"/>
</dbReference>
<keyword evidence="1" id="KW-0472">Membrane</keyword>
<keyword evidence="1" id="KW-0812">Transmembrane</keyword>
<keyword evidence="2" id="KW-0732">Signal</keyword>
<accession>A0A7S0VKT3</accession>
<feature type="transmembrane region" description="Helical" evidence="1">
    <location>
        <begin position="150"/>
        <end position="168"/>
    </location>
</feature>
<keyword evidence="1" id="KW-1133">Transmembrane helix</keyword>
<proteinExistence type="predicted"/>
<organism evidence="3">
    <name type="scientific">Polytomella parva</name>
    <dbReference type="NCBI Taxonomy" id="51329"/>
    <lineage>
        <taxon>Eukaryota</taxon>
        <taxon>Viridiplantae</taxon>
        <taxon>Chlorophyta</taxon>
        <taxon>core chlorophytes</taxon>
        <taxon>Chlorophyceae</taxon>
        <taxon>CS clade</taxon>
        <taxon>Chlamydomonadales</taxon>
        <taxon>Chlamydomonadaceae</taxon>
        <taxon>Polytomella</taxon>
    </lineage>
</organism>
<protein>
    <submittedName>
        <fullName evidence="3">Uncharacterized protein</fullName>
    </submittedName>
</protein>
<feature type="chain" id="PRO_5031194134" evidence="2">
    <location>
        <begin position="27"/>
        <end position="183"/>
    </location>
</feature>
<reference evidence="3" key="1">
    <citation type="submission" date="2021-01" db="EMBL/GenBank/DDBJ databases">
        <authorList>
            <person name="Corre E."/>
            <person name="Pelletier E."/>
            <person name="Niang G."/>
            <person name="Scheremetjew M."/>
            <person name="Finn R."/>
            <person name="Kale V."/>
            <person name="Holt S."/>
            <person name="Cochrane G."/>
            <person name="Meng A."/>
            <person name="Brown T."/>
            <person name="Cohen L."/>
        </authorList>
    </citation>
    <scope>NUCLEOTIDE SEQUENCE</scope>
    <source>
        <strain evidence="3">SAG 63-3</strain>
    </source>
</reference>
<name>A0A7S0VKT3_9CHLO</name>
<sequence>MHMLRRIFFTFYFLCFSFNCFSSGRALDGFTTQRKLGCKVSGSCELCHVKEFSRPYCKSTGHKQQLSCTSEDLLNSDEQSNYTITAYLGMNAWLASSPSLNPSPPSQSSTSPPSAIMALRDAKVYRICSAEDVQKHYDDVSKREGNSTGILKFEVLMIIVLVIALAFMQWRKLRLRSSVSSLF</sequence>
<gene>
    <name evidence="3" type="ORF">PPAR00522_LOCUS17361</name>
</gene>